<dbReference type="AlphaFoldDB" id="A0A8J5X8T0"/>
<reference evidence="1" key="1">
    <citation type="submission" date="2021-05" db="EMBL/GenBank/DDBJ databases">
        <title>The genome of the haptophyte Pavlova lutheri (Diacronema luteri, Pavlovales) - a model for lipid biosynthesis in eukaryotic algae.</title>
        <authorList>
            <person name="Hulatt C.J."/>
            <person name="Posewitz M.C."/>
        </authorList>
    </citation>
    <scope>NUCLEOTIDE SEQUENCE</scope>
    <source>
        <strain evidence="1">NIVA-4/92</strain>
    </source>
</reference>
<dbReference type="Proteomes" id="UP000751190">
    <property type="component" value="Unassembled WGS sequence"/>
</dbReference>
<accession>A0A8J5X8T0</accession>
<evidence type="ECO:0000313" key="2">
    <source>
        <dbReference type="Proteomes" id="UP000751190"/>
    </source>
</evidence>
<protein>
    <submittedName>
        <fullName evidence="1">Uncharacterized protein</fullName>
    </submittedName>
</protein>
<dbReference type="EMBL" id="JAGTXO010000049">
    <property type="protein sequence ID" value="KAG8458595.1"/>
    <property type="molecule type" value="Genomic_DNA"/>
</dbReference>
<comment type="caution">
    <text evidence="1">The sequence shown here is derived from an EMBL/GenBank/DDBJ whole genome shotgun (WGS) entry which is preliminary data.</text>
</comment>
<organism evidence="1 2">
    <name type="scientific">Diacronema lutheri</name>
    <name type="common">Unicellular marine alga</name>
    <name type="synonym">Monochrysis lutheri</name>
    <dbReference type="NCBI Taxonomy" id="2081491"/>
    <lineage>
        <taxon>Eukaryota</taxon>
        <taxon>Haptista</taxon>
        <taxon>Haptophyta</taxon>
        <taxon>Pavlovophyceae</taxon>
        <taxon>Pavlovales</taxon>
        <taxon>Pavlovaceae</taxon>
        <taxon>Diacronema</taxon>
    </lineage>
</organism>
<gene>
    <name evidence="1" type="ORF">KFE25_008392</name>
</gene>
<sequence>MTSYVLVARADILRRRCSRLLGWDAAQSDAALTEYERFMRLKADLLDFDGRQLLPSLDVESVWRLHVLDTRAYARDCHAFCGAMIHHHADDDCDVITRRGRAVTTLYMYRTTFEAEPPAATWAYGDAAIDLVSTAPMMARPMAGCSGPAPLPGAKRVRAAQVSSRGRSLESDLSSVVRPWMAGRRLWLAALLVLLIAVLEERIRPPSLILLHEGEPSRARP</sequence>
<dbReference type="OrthoDB" id="2684236at2759"/>
<evidence type="ECO:0000313" key="1">
    <source>
        <dbReference type="EMBL" id="KAG8458595.1"/>
    </source>
</evidence>
<proteinExistence type="predicted"/>
<name>A0A8J5X8T0_DIALT</name>
<keyword evidence="2" id="KW-1185">Reference proteome</keyword>